<name>A0ABQ5EPY2_9ASTR</name>
<dbReference type="Proteomes" id="UP001151760">
    <property type="component" value="Unassembled WGS sequence"/>
</dbReference>
<reference evidence="2" key="1">
    <citation type="journal article" date="2022" name="Int. J. Mol. Sci.">
        <title>Draft Genome of Tanacetum Coccineum: Genomic Comparison of Closely Related Tanacetum-Family Plants.</title>
        <authorList>
            <person name="Yamashiro T."/>
            <person name="Shiraishi A."/>
            <person name="Nakayama K."/>
            <person name="Satake H."/>
        </authorList>
    </citation>
    <scope>NUCLEOTIDE SEQUENCE</scope>
</reference>
<accession>A0ABQ5EPY2</accession>
<sequence>MSKYGVTHRLGTTYHPQTSGQVEVSNRGLKRILERTVEENRASWSDKLDDTLWAFRTAFKTLIGCTPYKLLYGKSCHLPIELEHKTYWALKHANFDLKTAGDHRKLQLNE</sequence>
<organism evidence="2 3">
    <name type="scientific">Tanacetum coccineum</name>
    <dbReference type="NCBI Taxonomy" id="301880"/>
    <lineage>
        <taxon>Eukaryota</taxon>
        <taxon>Viridiplantae</taxon>
        <taxon>Streptophyta</taxon>
        <taxon>Embryophyta</taxon>
        <taxon>Tracheophyta</taxon>
        <taxon>Spermatophyta</taxon>
        <taxon>Magnoliopsida</taxon>
        <taxon>eudicotyledons</taxon>
        <taxon>Gunneridae</taxon>
        <taxon>Pentapetalae</taxon>
        <taxon>asterids</taxon>
        <taxon>campanulids</taxon>
        <taxon>Asterales</taxon>
        <taxon>Asteraceae</taxon>
        <taxon>Asteroideae</taxon>
        <taxon>Anthemideae</taxon>
        <taxon>Anthemidinae</taxon>
        <taxon>Tanacetum</taxon>
    </lineage>
</organism>
<evidence type="ECO:0000259" key="1">
    <source>
        <dbReference type="PROSITE" id="PS50994"/>
    </source>
</evidence>
<protein>
    <submittedName>
        <fullName evidence="2">Reverse transcriptase domain-containing protein</fullName>
    </submittedName>
</protein>
<keyword evidence="2" id="KW-0808">Transferase</keyword>
<feature type="domain" description="Integrase catalytic" evidence="1">
    <location>
        <begin position="1"/>
        <end position="75"/>
    </location>
</feature>
<keyword evidence="2" id="KW-0548">Nucleotidyltransferase</keyword>
<comment type="caution">
    <text evidence="2">The sequence shown here is derived from an EMBL/GenBank/DDBJ whole genome shotgun (WGS) entry which is preliminary data.</text>
</comment>
<dbReference type="PANTHER" id="PTHR48475">
    <property type="entry name" value="RIBONUCLEASE H"/>
    <property type="match status" value="1"/>
</dbReference>
<keyword evidence="2" id="KW-0695">RNA-directed DNA polymerase</keyword>
<evidence type="ECO:0000313" key="2">
    <source>
        <dbReference type="EMBL" id="GJT52884.1"/>
    </source>
</evidence>
<reference evidence="2" key="2">
    <citation type="submission" date="2022-01" db="EMBL/GenBank/DDBJ databases">
        <authorList>
            <person name="Yamashiro T."/>
            <person name="Shiraishi A."/>
            <person name="Satake H."/>
            <person name="Nakayama K."/>
        </authorList>
    </citation>
    <scope>NUCLEOTIDE SEQUENCE</scope>
</reference>
<dbReference type="InterPro" id="IPR001584">
    <property type="entry name" value="Integrase_cat-core"/>
</dbReference>
<proteinExistence type="predicted"/>
<dbReference type="EMBL" id="BQNB010016536">
    <property type="protein sequence ID" value="GJT52884.1"/>
    <property type="molecule type" value="Genomic_DNA"/>
</dbReference>
<dbReference type="InterPro" id="IPR036397">
    <property type="entry name" value="RNaseH_sf"/>
</dbReference>
<dbReference type="PROSITE" id="PS50994">
    <property type="entry name" value="INTEGRASE"/>
    <property type="match status" value="1"/>
</dbReference>
<keyword evidence="3" id="KW-1185">Reference proteome</keyword>
<dbReference type="GO" id="GO:0003964">
    <property type="term" value="F:RNA-directed DNA polymerase activity"/>
    <property type="evidence" value="ECO:0007669"/>
    <property type="project" value="UniProtKB-KW"/>
</dbReference>
<gene>
    <name evidence="2" type="ORF">Tco_0979041</name>
</gene>
<evidence type="ECO:0000313" key="3">
    <source>
        <dbReference type="Proteomes" id="UP001151760"/>
    </source>
</evidence>
<dbReference type="PANTHER" id="PTHR48475:SF1">
    <property type="entry name" value="RNASE H TYPE-1 DOMAIN-CONTAINING PROTEIN"/>
    <property type="match status" value="1"/>
</dbReference>
<dbReference type="InterPro" id="IPR012337">
    <property type="entry name" value="RNaseH-like_sf"/>
</dbReference>
<dbReference type="Gene3D" id="3.30.420.10">
    <property type="entry name" value="Ribonuclease H-like superfamily/Ribonuclease H"/>
    <property type="match status" value="1"/>
</dbReference>
<dbReference type="SUPFAM" id="SSF53098">
    <property type="entry name" value="Ribonuclease H-like"/>
    <property type="match status" value="1"/>
</dbReference>